<dbReference type="STRING" id="1036181.SAMN05421756_102550"/>
<gene>
    <name evidence="10" type="ORF">SAMN05421756_102550</name>
</gene>
<accession>A0A1H9DI52</accession>
<keyword evidence="8" id="KW-0472">Membrane</keyword>
<dbReference type="EMBL" id="FOFA01000002">
    <property type="protein sequence ID" value="SEQ13155.1"/>
    <property type="molecule type" value="Genomic_DNA"/>
</dbReference>
<evidence type="ECO:0000256" key="7">
    <source>
        <dbReference type="ARBA" id="ARBA00022989"/>
    </source>
</evidence>
<dbReference type="GO" id="GO:0016757">
    <property type="term" value="F:glycosyltransferase activity"/>
    <property type="evidence" value="ECO:0007669"/>
    <property type="project" value="UniProtKB-KW"/>
</dbReference>
<organism evidence="10 11">
    <name type="scientific">Microlunatus flavus</name>
    <dbReference type="NCBI Taxonomy" id="1036181"/>
    <lineage>
        <taxon>Bacteria</taxon>
        <taxon>Bacillati</taxon>
        <taxon>Actinomycetota</taxon>
        <taxon>Actinomycetes</taxon>
        <taxon>Propionibacteriales</taxon>
        <taxon>Propionibacteriaceae</taxon>
        <taxon>Microlunatus</taxon>
    </lineage>
</organism>
<evidence type="ECO:0000313" key="11">
    <source>
        <dbReference type="Proteomes" id="UP000198504"/>
    </source>
</evidence>
<evidence type="ECO:0000256" key="6">
    <source>
        <dbReference type="ARBA" id="ARBA00022692"/>
    </source>
</evidence>
<feature type="region of interest" description="Disordered" evidence="9">
    <location>
        <begin position="348"/>
        <end position="368"/>
    </location>
</feature>
<dbReference type="AlphaFoldDB" id="A0A1H9DI52"/>
<evidence type="ECO:0000256" key="1">
    <source>
        <dbReference type="ARBA" id="ARBA00004141"/>
    </source>
</evidence>
<name>A0A1H9DI52_9ACTN</name>
<dbReference type="Proteomes" id="UP000198504">
    <property type="component" value="Unassembled WGS sequence"/>
</dbReference>
<comment type="pathway">
    <text evidence="2">Lipid metabolism; sphingolipid metabolism.</text>
</comment>
<comment type="subcellular location">
    <subcellularLocation>
        <location evidence="1">Membrane</location>
        <topology evidence="1">Multi-pass membrane protein</topology>
    </subcellularLocation>
</comment>
<proteinExistence type="predicted"/>
<keyword evidence="6" id="KW-0812">Transmembrane</keyword>
<keyword evidence="4" id="KW-0328">Glycosyltransferase</keyword>
<evidence type="ECO:0000256" key="8">
    <source>
        <dbReference type="ARBA" id="ARBA00023136"/>
    </source>
</evidence>
<dbReference type="Gene3D" id="3.90.550.10">
    <property type="entry name" value="Spore Coat Polysaccharide Biosynthesis Protein SpsA, Chain A"/>
    <property type="match status" value="1"/>
</dbReference>
<keyword evidence="7" id="KW-1133">Transmembrane helix</keyword>
<reference evidence="11" key="1">
    <citation type="submission" date="2016-10" db="EMBL/GenBank/DDBJ databases">
        <authorList>
            <person name="Varghese N."/>
            <person name="Submissions S."/>
        </authorList>
    </citation>
    <scope>NUCLEOTIDE SEQUENCE [LARGE SCALE GENOMIC DNA]</scope>
    <source>
        <strain evidence="11">CGMCC 4.6856</strain>
    </source>
</reference>
<evidence type="ECO:0000256" key="3">
    <source>
        <dbReference type="ARBA" id="ARBA00004991"/>
    </source>
</evidence>
<keyword evidence="5 10" id="KW-0808">Transferase</keyword>
<evidence type="ECO:0000313" key="10">
    <source>
        <dbReference type="EMBL" id="SEQ13155.1"/>
    </source>
</evidence>
<keyword evidence="11" id="KW-1185">Reference proteome</keyword>
<comment type="pathway">
    <text evidence="3">Sphingolipid metabolism.</text>
</comment>
<evidence type="ECO:0000256" key="5">
    <source>
        <dbReference type="ARBA" id="ARBA00022679"/>
    </source>
</evidence>
<evidence type="ECO:0000256" key="9">
    <source>
        <dbReference type="SAM" id="MobiDB-lite"/>
    </source>
</evidence>
<protein>
    <submittedName>
        <fullName evidence="10">Glycosyl transferase family 21</fullName>
    </submittedName>
</protein>
<evidence type="ECO:0000256" key="2">
    <source>
        <dbReference type="ARBA" id="ARBA00004760"/>
    </source>
</evidence>
<dbReference type="Pfam" id="PF13506">
    <property type="entry name" value="Glyco_transf_21"/>
    <property type="match status" value="1"/>
</dbReference>
<dbReference type="InterPro" id="IPR025993">
    <property type="entry name" value="Ceramide_glucosylTrfase"/>
</dbReference>
<dbReference type="InterPro" id="IPR029044">
    <property type="entry name" value="Nucleotide-diphossugar_trans"/>
</dbReference>
<sequence>MPSPPDPLRPAPLAMEYVLPLRWGPEADPRDAVALAAYLERLATWLDVTVVDGSPAPVFERHQALFPRSVRHLAPGPWPGCNGKVAGVMTGVRTARHANVVIADDDVRWDRPGLARLDRLLAQAPLVRPQNVFVPAPWHAREDTGRSLLNRALGADYPGTYGLRRDALLDAGGYDGDVLFENLELARTLRAAGGRELCVPDLFVVRVPPTARQFLGQRVRQAYDDLAQPPRLVCEMALLPAALTLLDRAARSDRTTTRRAARRALTVLALSPVLLAEVGRRRHGGATVYPATAPLWAPFWLAERAVCVWLALGHRLRGGVPYRGQRLRVAAHGVRTLRRRVRPVLGRLAEPSPSGSVPEGRAATLNSP</sequence>
<evidence type="ECO:0000256" key="4">
    <source>
        <dbReference type="ARBA" id="ARBA00022676"/>
    </source>
</evidence>
<dbReference type="SUPFAM" id="SSF53448">
    <property type="entry name" value="Nucleotide-diphospho-sugar transferases"/>
    <property type="match status" value="1"/>
</dbReference>
<dbReference type="RefSeq" id="WP_198409972.1">
    <property type="nucleotide sequence ID" value="NZ_FOFA01000002.1"/>
</dbReference>
<dbReference type="GO" id="GO:0016020">
    <property type="term" value="C:membrane"/>
    <property type="evidence" value="ECO:0007669"/>
    <property type="project" value="UniProtKB-SubCell"/>
</dbReference>